<dbReference type="EMBL" id="JAAAIP010001400">
    <property type="protein sequence ID" value="KAG0307113.1"/>
    <property type="molecule type" value="Genomic_DNA"/>
</dbReference>
<proteinExistence type="predicted"/>
<dbReference type="Proteomes" id="UP000738325">
    <property type="component" value="Unassembled WGS sequence"/>
</dbReference>
<comment type="caution">
    <text evidence="1">The sequence shown here is derived from an EMBL/GenBank/DDBJ whole genome shotgun (WGS) entry which is preliminary data.</text>
</comment>
<evidence type="ECO:0000313" key="2">
    <source>
        <dbReference type="Proteomes" id="UP000738325"/>
    </source>
</evidence>
<evidence type="ECO:0000313" key="1">
    <source>
        <dbReference type="EMBL" id="KAG0307113.1"/>
    </source>
</evidence>
<protein>
    <submittedName>
        <fullName evidence="1">Uncharacterized protein</fullName>
    </submittedName>
</protein>
<keyword evidence="2" id="KW-1185">Reference proteome</keyword>
<accession>A0A9P6QYJ5</accession>
<name>A0A9P6QYJ5_9FUNG</name>
<gene>
    <name evidence="1" type="ORF">BGZ99_001578</name>
</gene>
<reference evidence="1" key="1">
    <citation type="journal article" date="2020" name="Fungal Divers.">
        <title>Resolving the Mortierellaceae phylogeny through synthesis of multi-gene phylogenetics and phylogenomics.</title>
        <authorList>
            <person name="Vandepol N."/>
            <person name="Liber J."/>
            <person name="Desiro A."/>
            <person name="Na H."/>
            <person name="Kennedy M."/>
            <person name="Barry K."/>
            <person name="Grigoriev I.V."/>
            <person name="Miller A.N."/>
            <person name="O'Donnell K."/>
            <person name="Stajich J.E."/>
            <person name="Bonito G."/>
        </authorList>
    </citation>
    <scope>NUCLEOTIDE SEQUENCE</scope>
    <source>
        <strain evidence="1">REB-010B</strain>
    </source>
</reference>
<sequence length="117" mass="12875">PAPAVGLPTVSEHADEAFDDFIPKGKNPMVLFRRSRPAQDALVLANANIEIARNTLDKNYALKCCKAAEKELEKINVSESVAYLDQIIAAYRAHGGALEKLGSRDKAKRSYNKAYEL</sequence>
<dbReference type="PROSITE" id="PS50293">
    <property type="entry name" value="TPR_REGION"/>
    <property type="match status" value="1"/>
</dbReference>
<feature type="non-terminal residue" evidence="1">
    <location>
        <position position="1"/>
    </location>
</feature>
<dbReference type="AlphaFoldDB" id="A0A9P6QYJ5"/>
<organism evidence="1 2">
    <name type="scientific">Dissophora globulifera</name>
    <dbReference type="NCBI Taxonomy" id="979702"/>
    <lineage>
        <taxon>Eukaryota</taxon>
        <taxon>Fungi</taxon>
        <taxon>Fungi incertae sedis</taxon>
        <taxon>Mucoromycota</taxon>
        <taxon>Mortierellomycotina</taxon>
        <taxon>Mortierellomycetes</taxon>
        <taxon>Mortierellales</taxon>
        <taxon>Mortierellaceae</taxon>
        <taxon>Dissophora</taxon>
    </lineage>
</organism>